<feature type="compositionally biased region" description="Basic and acidic residues" evidence="6">
    <location>
        <begin position="704"/>
        <end position="735"/>
    </location>
</feature>
<feature type="region of interest" description="Disordered" evidence="6">
    <location>
        <begin position="704"/>
        <end position="744"/>
    </location>
</feature>
<evidence type="ECO:0000256" key="5">
    <source>
        <dbReference type="ARBA" id="ARBA00023128"/>
    </source>
</evidence>
<keyword evidence="2" id="KW-0547">Nucleotide-binding</keyword>
<evidence type="ECO:0000256" key="7">
    <source>
        <dbReference type="SAM" id="SignalP"/>
    </source>
</evidence>
<keyword evidence="3" id="KW-1000">Mitochondrion outer membrane</keyword>
<keyword evidence="4" id="KW-0067">ATP-binding</keyword>
<evidence type="ECO:0000256" key="3">
    <source>
        <dbReference type="ARBA" id="ARBA00022787"/>
    </source>
</evidence>
<dbReference type="SUPFAM" id="SSF52540">
    <property type="entry name" value="P-loop containing nucleoside triphosphate hydrolases"/>
    <property type="match status" value="1"/>
</dbReference>
<dbReference type="Proteomes" id="UP001152561">
    <property type="component" value="Unassembled WGS sequence"/>
</dbReference>
<dbReference type="InterPro" id="IPR027417">
    <property type="entry name" value="P-loop_NTPase"/>
</dbReference>
<dbReference type="Pfam" id="PF00004">
    <property type="entry name" value="AAA"/>
    <property type="match status" value="1"/>
</dbReference>
<evidence type="ECO:0000256" key="2">
    <source>
        <dbReference type="ARBA" id="ARBA00022741"/>
    </source>
</evidence>
<dbReference type="Pfam" id="PF24933">
    <property type="entry name" value="DUF7751"/>
    <property type="match status" value="1"/>
</dbReference>
<keyword evidence="7" id="KW-0732">Signal</keyword>
<dbReference type="GO" id="GO:0016887">
    <property type="term" value="F:ATP hydrolysis activity"/>
    <property type="evidence" value="ECO:0007669"/>
    <property type="project" value="InterPro"/>
</dbReference>
<evidence type="ECO:0000313" key="9">
    <source>
        <dbReference type="EMBL" id="KAJ8536832.1"/>
    </source>
</evidence>
<dbReference type="GO" id="GO:0005741">
    <property type="term" value="C:mitochondrial outer membrane"/>
    <property type="evidence" value="ECO:0007669"/>
    <property type="project" value="UniProtKB-SubCell"/>
</dbReference>
<dbReference type="InterPro" id="IPR003959">
    <property type="entry name" value="ATPase_AAA_core"/>
</dbReference>
<dbReference type="Pfam" id="PF17862">
    <property type="entry name" value="AAA_lid_3"/>
    <property type="match status" value="1"/>
</dbReference>
<evidence type="ECO:0000313" key="10">
    <source>
        <dbReference type="Proteomes" id="UP001152561"/>
    </source>
</evidence>
<feature type="chain" id="PRO_5040212416" description="AAA+ ATPase domain-containing protein" evidence="7">
    <location>
        <begin position="25"/>
        <end position="770"/>
    </location>
</feature>
<gene>
    <name evidence="9" type="ORF">K7X08_035233</name>
</gene>
<dbReference type="PANTHER" id="PTHR45644">
    <property type="entry name" value="AAA ATPASE, PUTATIVE (AFU_ORTHOLOGUE AFUA_2G12920)-RELATED-RELATED"/>
    <property type="match status" value="1"/>
</dbReference>
<dbReference type="InterPro" id="IPR003593">
    <property type="entry name" value="AAA+_ATPase"/>
</dbReference>
<dbReference type="EMBL" id="JAJAGQ010000018">
    <property type="protein sequence ID" value="KAJ8536832.1"/>
    <property type="molecule type" value="Genomic_DNA"/>
</dbReference>
<name>A0A9Q1LJR1_9SOLA</name>
<proteinExistence type="predicted"/>
<keyword evidence="10" id="KW-1185">Reference proteome</keyword>
<dbReference type="GO" id="GO:0005524">
    <property type="term" value="F:ATP binding"/>
    <property type="evidence" value="ECO:0007669"/>
    <property type="project" value="UniProtKB-KW"/>
</dbReference>
<dbReference type="PANTHER" id="PTHR45644:SF83">
    <property type="entry name" value="P-LOOP CONTAINING NUCLEOSIDE TRIPHOSPHATE HYDROLASES SUPERFAMILY PROTEIN"/>
    <property type="match status" value="1"/>
</dbReference>
<keyword evidence="3" id="KW-0472">Membrane</keyword>
<comment type="subcellular location">
    <subcellularLocation>
        <location evidence="1">Mitochondrion outer membrane</location>
        <topology evidence="1">Single-pass membrane protein</topology>
    </subcellularLocation>
</comment>
<keyword evidence="5" id="KW-0496">Mitochondrion</keyword>
<organism evidence="9 10">
    <name type="scientific">Anisodus acutangulus</name>
    <dbReference type="NCBI Taxonomy" id="402998"/>
    <lineage>
        <taxon>Eukaryota</taxon>
        <taxon>Viridiplantae</taxon>
        <taxon>Streptophyta</taxon>
        <taxon>Embryophyta</taxon>
        <taxon>Tracheophyta</taxon>
        <taxon>Spermatophyta</taxon>
        <taxon>Magnoliopsida</taxon>
        <taxon>eudicotyledons</taxon>
        <taxon>Gunneridae</taxon>
        <taxon>Pentapetalae</taxon>
        <taxon>asterids</taxon>
        <taxon>lamiids</taxon>
        <taxon>Solanales</taxon>
        <taxon>Solanaceae</taxon>
        <taxon>Solanoideae</taxon>
        <taxon>Hyoscyameae</taxon>
        <taxon>Anisodus</taxon>
    </lineage>
</organism>
<reference evidence="10" key="1">
    <citation type="journal article" date="2023" name="Proc. Natl. Acad. Sci. U.S.A.">
        <title>Genomic and structural basis for evolution of tropane alkaloid biosynthesis.</title>
        <authorList>
            <person name="Wanga Y.-J."/>
            <person name="Taina T."/>
            <person name="Yua J.-Y."/>
            <person name="Lia J."/>
            <person name="Xua B."/>
            <person name="Chenc J."/>
            <person name="D'Auriad J.C."/>
            <person name="Huanga J.-P."/>
            <person name="Huanga S.-X."/>
        </authorList>
    </citation>
    <scope>NUCLEOTIDE SEQUENCE [LARGE SCALE GENOMIC DNA]</scope>
    <source>
        <strain evidence="10">cv. KIB-2019</strain>
    </source>
</reference>
<feature type="compositionally biased region" description="Basic and acidic residues" evidence="6">
    <location>
        <begin position="407"/>
        <end position="442"/>
    </location>
</feature>
<feature type="signal peptide" evidence="7">
    <location>
        <begin position="1"/>
        <end position="24"/>
    </location>
</feature>
<comment type="caution">
    <text evidence="9">The sequence shown here is derived from an EMBL/GenBank/DDBJ whole genome shotgun (WGS) entry which is preliminary data.</text>
</comment>
<dbReference type="InterPro" id="IPR003960">
    <property type="entry name" value="ATPase_AAA_CS"/>
</dbReference>
<dbReference type="Gene3D" id="3.40.50.300">
    <property type="entry name" value="P-loop containing nucleotide triphosphate hydrolases"/>
    <property type="match status" value="1"/>
</dbReference>
<dbReference type="PROSITE" id="PS00674">
    <property type="entry name" value="AAA"/>
    <property type="match status" value="1"/>
</dbReference>
<dbReference type="InterPro" id="IPR056653">
    <property type="entry name" value="DUF7751"/>
</dbReference>
<accession>A0A9Q1LJR1</accession>
<dbReference type="SMART" id="SM00382">
    <property type="entry name" value="AAA"/>
    <property type="match status" value="1"/>
</dbReference>
<evidence type="ECO:0000259" key="8">
    <source>
        <dbReference type="SMART" id="SM00382"/>
    </source>
</evidence>
<dbReference type="AlphaFoldDB" id="A0A9Q1LJR1"/>
<dbReference type="FunFam" id="3.40.50.300:FF:000416">
    <property type="entry name" value="p-loop nucleoside triphosphate hydrolase superfamily protein"/>
    <property type="match status" value="1"/>
</dbReference>
<dbReference type="InterPro" id="IPR051701">
    <property type="entry name" value="Mito_OM_Translocase_MSP1"/>
</dbReference>
<dbReference type="InterPro" id="IPR041569">
    <property type="entry name" value="AAA_lid_3"/>
</dbReference>
<feature type="domain" description="AAA+ ATPase" evidence="8">
    <location>
        <begin position="510"/>
        <end position="647"/>
    </location>
</feature>
<protein>
    <recommendedName>
        <fullName evidence="8">AAA+ ATPase domain-containing protein</fullName>
    </recommendedName>
</protein>
<dbReference type="OrthoDB" id="1883434at2759"/>
<evidence type="ECO:0000256" key="6">
    <source>
        <dbReference type="SAM" id="MobiDB-lite"/>
    </source>
</evidence>
<feature type="region of interest" description="Disordered" evidence="6">
    <location>
        <begin position="403"/>
        <end position="457"/>
    </location>
</feature>
<evidence type="ECO:0000256" key="4">
    <source>
        <dbReference type="ARBA" id="ARBA00022840"/>
    </source>
</evidence>
<dbReference type="Gene3D" id="1.10.8.60">
    <property type="match status" value="1"/>
</dbReference>
<evidence type="ECO:0000256" key="1">
    <source>
        <dbReference type="ARBA" id="ARBA00004572"/>
    </source>
</evidence>
<sequence length="770" mass="85783">MEQKHVLLSALSVGVGVGIGLASGQAVNKWTDGNSAGEGITAEKIEQELRRLIVDGKHTKVTFEDFPYFSVKEHGAILLSGPAELYQQTLAKALAHHFDAKLLLLDLTDFSLKMQSKYGIFKKIQFSRGQESTLGSLSSLLGSFSILPICSFIHIQVLFSSFAVTYSRQTAAFDTKSRNREGASNSLKHRRTASVSSDISSISSESSSSNPDYLQILVSISETSDVILYIRDVDRHLQSPRVYKLFDRVLKKLSGSVLVLGSRMFEHEDDCEEVDEKLGLLFPYNIEIRPPDDETHLTDWKTQLEVDMKMIQFQDNKNHIAEVLAANDLECDDLGSICQADRMVLSNYIEEIVISAILYHLMNSKDPEYRNGKLLISSNSLSHGSSVFQDGKSGCRDSLKMEANADLSKDTPVDDIGIKPETESESKGEAEKSGPSTKKDGEISSASKAPEVIPDNEFEKRIRPEVIPSNEIGVTFADIGALDETKESLQELVMLPLKRPDLFNGRLLKHCRGILLFGPPGTGKTMLAKAIANEDGSSFINVSMSTITSKWFGEDEKNVRALFTLAAKVSPTIIFVDEVDSMLGQRTRVGEHEAMRKIKNEFMTHWDGLLTKPGERILVLAATNRPFDLDEAIIRRFERRIMVGLPAAENREKILRTLLAKEKVEDLDFKELAAMTEGYSGSDLKNLCTTAAYQPVRELIQQEREKDLEKKRRAEEGQSAEGHSDEKEAPEERVADSFASEGSVMSELKQWNDLYGEGGSRKKQQLSYFL</sequence>